<dbReference type="Pfam" id="PF01381">
    <property type="entry name" value="HTH_3"/>
    <property type="match status" value="1"/>
</dbReference>
<sequence>MEGRRIRKLRTEKGMSLNKLSELTGISKSYLSFLERGIQRNPSIDVLEKLAAALQVSVDVFINKEKDAKAVNGGTGILKLHVELSEKDMEPEKIKRVKELLEILNEPGSNGPSK</sequence>
<dbReference type="SUPFAM" id="SSF47413">
    <property type="entry name" value="lambda repressor-like DNA-binding domains"/>
    <property type="match status" value="1"/>
</dbReference>
<dbReference type="Gene3D" id="1.10.260.40">
    <property type="entry name" value="lambda repressor-like DNA-binding domains"/>
    <property type="match status" value="1"/>
</dbReference>
<dbReference type="Proteomes" id="UP000284416">
    <property type="component" value="Unassembled WGS sequence"/>
</dbReference>
<dbReference type="GO" id="GO:0005829">
    <property type="term" value="C:cytosol"/>
    <property type="evidence" value="ECO:0007669"/>
    <property type="project" value="TreeGrafter"/>
</dbReference>
<dbReference type="PROSITE" id="PS50943">
    <property type="entry name" value="HTH_CROC1"/>
    <property type="match status" value="1"/>
</dbReference>
<comment type="caution">
    <text evidence="3">The sequence shown here is derived from an EMBL/GenBank/DDBJ whole genome shotgun (WGS) entry which is preliminary data.</text>
</comment>
<evidence type="ECO:0000313" key="3">
    <source>
        <dbReference type="EMBL" id="RHW42539.1"/>
    </source>
</evidence>
<gene>
    <name evidence="3" type="ORF">D1B31_02770</name>
</gene>
<dbReference type="GO" id="GO:0003677">
    <property type="term" value="F:DNA binding"/>
    <property type="evidence" value="ECO:0007669"/>
    <property type="project" value="UniProtKB-KW"/>
</dbReference>
<protein>
    <submittedName>
        <fullName evidence="3">XRE family transcriptional regulator</fullName>
    </submittedName>
</protein>
<evidence type="ECO:0000259" key="2">
    <source>
        <dbReference type="PROSITE" id="PS50943"/>
    </source>
</evidence>
<dbReference type="PANTHER" id="PTHR46797:SF1">
    <property type="entry name" value="METHYLPHOSPHONATE SYNTHASE"/>
    <property type="match status" value="1"/>
</dbReference>
<dbReference type="RefSeq" id="WP_118919236.1">
    <property type="nucleotide sequence ID" value="NZ_QWEG01000002.1"/>
</dbReference>
<accession>A0A417YXQ9</accession>
<name>A0A417YXQ9_9BACI</name>
<dbReference type="InterPro" id="IPR001387">
    <property type="entry name" value="Cro/C1-type_HTH"/>
</dbReference>
<evidence type="ECO:0000313" key="4">
    <source>
        <dbReference type="Proteomes" id="UP000284416"/>
    </source>
</evidence>
<dbReference type="InterPro" id="IPR010982">
    <property type="entry name" value="Lambda_DNA-bd_dom_sf"/>
</dbReference>
<dbReference type="SMART" id="SM00530">
    <property type="entry name" value="HTH_XRE"/>
    <property type="match status" value="1"/>
</dbReference>
<dbReference type="GO" id="GO:0003700">
    <property type="term" value="F:DNA-binding transcription factor activity"/>
    <property type="evidence" value="ECO:0007669"/>
    <property type="project" value="TreeGrafter"/>
</dbReference>
<feature type="domain" description="HTH cro/C1-type" evidence="2">
    <location>
        <begin position="6"/>
        <end position="61"/>
    </location>
</feature>
<reference evidence="3 4" key="1">
    <citation type="journal article" date="2017" name="Int. J. Syst. Evol. Microbiol.">
        <title>Bacillus notoginsengisoli sp. nov., a novel bacterium isolated from the rhizosphere of Panax notoginseng.</title>
        <authorList>
            <person name="Zhang M.Y."/>
            <person name="Cheng J."/>
            <person name="Cai Y."/>
            <person name="Zhang T.Y."/>
            <person name="Wu Y.Y."/>
            <person name="Manikprabhu D."/>
            <person name="Li W.J."/>
            <person name="Zhang Y.X."/>
        </authorList>
    </citation>
    <scope>NUCLEOTIDE SEQUENCE [LARGE SCALE GENOMIC DNA]</scope>
    <source>
        <strain evidence="3 4">JCM 30743</strain>
    </source>
</reference>
<proteinExistence type="predicted"/>
<dbReference type="PANTHER" id="PTHR46797">
    <property type="entry name" value="HTH-TYPE TRANSCRIPTIONAL REGULATOR"/>
    <property type="match status" value="1"/>
</dbReference>
<keyword evidence="4" id="KW-1185">Reference proteome</keyword>
<dbReference type="OrthoDB" id="1859224at2"/>
<keyword evidence="1" id="KW-0238">DNA-binding</keyword>
<dbReference type="InterPro" id="IPR050807">
    <property type="entry name" value="TransReg_Diox_bact_type"/>
</dbReference>
<dbReference type="EMBL" id="QWEG01000002">
    <property type="protein sequence ID" value="RHW42539.1"/>
    <property type="molecule type" value="Genomic_DNA"/>
</dbReference>
<organism evidence="3 4">
    <name type="scientific">Neobacillus notoginsengisoli</name>
    <dbReference type="NCBI Taxonomy" id="1578198"/>
    <lineage>
        <taxon>Bacteria</taxon>
        <taxon>Bacillati</taxon>
        <taxon>Bacillota</taxon>
        <taxon>Bacilli</taxon>
        <taxon>Bacillales</taxon>
        <taxon>Bacillaceae</taxon>
        <taxon>Neobacillus</taxon>
    </lineage>
</organism>
<dbReference type="AlphaFoldDB" id="A0A417YXQ9"/>
<evidence type="ECO:0000256" key="1">
    <source>
        <dbReference type="ARBA" id="ARBA00023125"/>
    </source>
</evidence>
<dbReference type="CDD" id="cd00093">
    <property type="entry name" value="HTH_XRE"/>
    <property type="match status" value="1"/>
</dbReference>